<organism evidence="1 2">
    <name type="scientific">Trichosporon asahii var. asahii (strain ATCC 90039 / CBS 2479 / JCM 2466 / KCTC 7840 / NBRC 103889/ NCYC 2677 / UAMH 7654)</name>
    <name type="common">Yeast</name>
    <dbReference type="NCBI Taxonomy" id="1186058"/>
    <lineage>
        <taxon>Eukaryota</taxon>
        <taxon>Fungi</taxon>
        <taxon>Dikarya</taxon>
        <taxon>Basidiomycota</taxon>
        <taxon>Agaricomycotina</taxon>
        <taxon>Tremellomycetes</taxon>
        <taxon>Trichosporonales</taxon>
        <taxon>Trichosporonaceae</taxon>
        <taxon>Trichosporon</taxon>
    </lineage>
</organism>
<gene>
    <name evidence="1" type="ORF">A1Q1_00882</name>
</gene>
<protein>
    <submittedName>
        <fullName evidence="1">Uncharacterized protein</fullName>
    </submittedName>
</protein>
<dbReference type="RefSeq" id="XP_014181257.1">
    <property type="nucleotide sequence ID" value="XM_014325782.1"/>
</dbReference>
<name>J6EZ61_TRIAS</name>
<evidence type="ECO:0000313" key="2">
    <source>
        <dbReference type="Proteomes" id="UP000002748"/>
    </source>
</evidence>
<evidence type="ECO:0000313" key="1">
    <source>
        <dbReference type="EMBL" id="EJT49964.1"/>
    </source>
</evidence>
<proteinExistence type="predicted"/>
<dbReference type="VEuPathDB" id="FungiDB:A1Q1_00882"/>
<comment type="caution">
    <text evidence="1">The sequence shown here is derived from an EMBL/GenBank/DDBJ whole genome shotgun (WGS) entry which is preliminary data.</text>
</comment>
<dbReference type="AlphaFoldDB" id="J6EZ61"/>
<dbReference type="KEGG" id="tasa:A1Q1_00882"/>
<accession>J6EZ61</accession>
<dbReference type="GeneID" id="25984396"/>
<dbReference type="HOGENOM" id="CLU_2689558_0_0_1"/>
<sequence length="74" mass="8017">MPYTYEPVPGLFKVTTWEENVSHPALVVCGVSLPPLVGPHAFPVFISVTLAPTPFPLPAQVQRRHGKAARKIAS</sequence>
<reference evidence="1 2" key="1">
    <citation type="journal article" date="2012" name="Eukaryot. Cell">
        <title>Draft genome sequence of CBS 2479, the standard type strain of Trichosporon asahii.</title>
        <authorList>
            <person name="Yang R.Y."/>
            <person name="Li H.T."/>
            <person name="Zhu H."/>
            <person name="Zhou G.P."/>
            <person name="Wang M."/>
            <person name="Wang L."/>
        </authorList>
    </citation>
    <scope>NUCLEOTIDE SEQUENCE [LARGE SCALE GENOMIC DNA]</scope>
    <source>
        <strain evidence="2">ATCC 90039 / CBS 2479 / JCM 2466 / KCTC 7840 / NCYC 2677 / UAMH 7654</strain>
    </source>
</reference>
<dbReference type="Proteomes" id="UP000002748">
    <property type="component" value="Unassembled WGS sequence"/>
</dbReference>
<dbReference type="EMBL" id="ALBS01000141">
    <property type="protein sequence ID" value="EJT49964.1"/>
    <property type="molecule type" value="Genomic_DNA"/>
</dbReference>